<dbReference type="NCBIfam" id="TIGR03728">
    <property type="entry name" value="glyco_access_1"/>
    <property type="match status" value="1"/>
</dbReference>
<evidence type="ECO:0000259" key="1">
    <source>
        <dbReference type="Pfam" id="PF08759"/>
    </source>
</evidence>
<evidence type="ECO:0000313" key="2">
    <source>
        <dbReference type="EMBL" id="HIQ91235.1"/>
    </source>
</evidence>
<organism evidence="2 3">
    <name type="scientific">Candidatus Coprosoma intestinipullorum</name>
    <dbReference type="NCBI Taxonomy" id="2840752"/>
    <lineage>
        <taxon>Bacteria</taxon>
        <taxon>Bacillati</taxon>
        <taxon>Bacillota</taxon>
        <taxon>Bacillota incertae sedis</taxon>
        <taxon>Candidatus Coprosoma</taxon>
    </lineage>
</organism>
<dbReference type="InterPro" id="IPR014869">
    <property type="entry name" value="GT-D"/>
</dbReference>
<protein>
    <submittedName>
        <fullName evidence="2">SP_1767 family glycosyltransferase</fullName>
    </submittedName>
</protein>
<proteinExistence type="predicted"/>
<reference evidence="2" key="1">
    <citation type="submission" date="2020-10" db="EMBL/GenBank/DDBJ databases">
        <authorList>
            <person name="Gilroy R."/>
        </authorList>
    </citation>
    <scope>NUCLEOTIDE SEQUENCE</scope>
    <source>
        <strain evidence="2">CHK147-3167</strain>
    </source>
</reference>
<dbReference type="Pfam" id="PF08759">
    <property type="entry name" value="GT-D"/>
    <property type="match status" value="1"/>
</dbReference>
<evidence type="ECO:0000313" key="3">
    <source>
        <dbReference type="Proteomes" id="UP000886786"/>
    </source>
</evidence>
<comment type="caution">
    <text evidence="2">The sequence shown here is derived from an EMBL/GenBank/DDBJ whole genome shotgun (WGS) entry which is preliminary data.</text>
</comment>
<dbReference type="AlphaFoldDB" id="A0A9D0ZS17"/>
<dbReference type="Proteomes" id="UP000886786">
    <property type="component" value="Unassembled WGS sequence"/>
</dbReference>
<reference evidence="2" key="2">
    <citation type="journal article" date="2021" name="PeerJ">
        <title>Extensive microbial diversity within the chicken gut microbiome revealed by metagenomics and culture.</title>
        <authorList>
            <person name="Gilroy R."/>
            <person name="Ravi A."/>
            <person name="Getino M."/>
            <person name="Pursley I."/>
            <person name="Horton D.L."/>
            <person name="Alikhan N.F."/>
            <person name="Baker D."/>
            <person name="Gharbi K."/>
            <person name="Hall N."/>
            <person name="Watson M."/>
            <person name="Adriaenssens E.M."/>
            <person name="Foster-Nyarko E."/>
            <person name="Jarju S."/>
            <person name="Secka A."/>
            <person name="Antonio M."/>
            <person name="Oren A."/>
            <person name="Chaudhuri R.R."/>
            <person name="La Ragione R."/>
            <person name="Hildebrand F."/>
            <person name="Pallen M.J."/>
        </authorList>
    </citation>
    <scope>NUCLEOTIDE SEQUENCE</scope>
    <source>
        <strain evidence="2">CHK147-3167</strain>
    </source>
</reference>
<feature type="domain" description="Glycosyltransferase GT-D fold" evidence="1">
    <location>
        <begin position="17"/>
        <end position="245"/>
    </location>
</feature>
<sequence length="269" mass="31612">MDNYESLKLVKNKGLSIIRFGDGEFDIIRGNDIPYQVYNSALANKMQKLILKGSTDDVLICLPDVFEKMNRYNKKCRDFYDKQFFYQNRKILKDIENTKNIYGSTFISRPYIDLKDKSQSKEYFEELKSLWYGKDILIVEGKYTRSGEGNDLFSKTNSISRIIVPSKNAFDKKNRIEQAIRKYAKNKLVLLMVGPTAKIIISDLKIDDNFPNQMFDIGHIDSEYEWFKMKAKEKVKIPHKHTAEFNYDDDKVVLVDDKVYLKEIKEIID</sequence>
<name>A0A9D0ZS17_9FIRM</name>
<accession>A0A9D0ZS17</accession>
<gene>
    <name evidence="2" type="ORF">IAB27_06425</name>
</gene>
<dbReference type="EMBL" id="DVFV01000108">
    <property type="protein sequence ID" value="HIQ91235.1"/>
    <property type="molecule type" value="Genomic_DNA"/>
</dbReference>